<evidence type="ECO:0000256" key="2">
    <source>
        <dbReference type="ARBA" id="ARBA00023242"/>
    </source>
</evidence>
<dbReference type="PANTHER" id="PTHR31668:SF10">
    <property type="entry name" value="ZN(II)2CYS6 TRANSCRIPTION FACTOR (EUROFUNG)"/>
    <property type="match status" value="1"/>
</dbReference>
<dbReference type="EMBL" id="ML996104">
    <property type="protein sequence ID" value="KAF2739542.1"/>
    <property type="molecule type" value="Genomic_DNA"/>
</dbReference>
<dbReference type="Pfam" id="PF00172">
    <property type="entry name" value="Zn_clus"/>
    <property type="match status" value="1"/>
</dbReference>
<proteinExistence type="predicted"/>
<dbReference type="GO" id="GO:0006351">
    <property type="term" value="P:DNA-templated transcription"/>
    <property type="evidence" value="ECO:0007669"/>
    <property type="project" value="InterPro"/>
</dbReference>
<dbReference type="OrthoDB" id="3034343at2759"/>
<dbReference type="GO" id="GO:0003677">
    <property type="term" value="F:DNA binding"/>
    <property type="evidence" value="ECO:0007669"/>
    <property type="project" value="InterPro"/>
</dbReference>
<dbReference type="GO" id="GO:0008270">
    <property type="term" value="F:zinc ion binding"/>
    <property type="evidence" value="ECO:0007669"/>
    <property type="project" value="InterPro"/>
</dbReference>
<reference evidence="5" key="1">
    <citation type="journal article" date="2020" name="Stud. Mycol.">
        <title>101 Dothideomycetes genomes: a test case for predicting lifestyles and emergence of pathogens.</title>
        <authorList>
            <person name="Haridas S."/>
            <person name="Albert R."/>
            <person name="Binder M."/>
            <person name="Bloem J."/>
            <person name="Labutti K."/>
            <person name="Salamov A."/>
            <person name="Andreopoulos B."/>
            <person name="Baker S."/>
            <person name="Barry K."/>
            <person name="Bills G."/>
            <person name="Bluhm B."/>
            <person name="Cannon C."/>
            <person name="Castanera R."/>
            <person name="Culley D."/>
            <person name="Daum C."/>
            <person name="Ezra D."/>
            <person name="Gonzalez J."/>
            <person name="Henrissat B."/>
            <person name="Kuo A."/>
            <person name="Liang C."/>
            <person name="Lipzen A."/>
            <person name="Lutzoni F."/>
            <person name="Magnuson J."/>
            <person name="Mondo S."/>
            <person name="Nolan M."/>
            <person name="Ohm R."/>
            <person name="Pangilinan J."/>
            <person name="Park H.-J."/>
            <person name="Ramirez L."/>
            <person name="Alfaro M."/>
            <person name="Sun H."/>
            <person name="Tritt A."/>
            <person name="Yoshinaga Y."/>
            <person name="Zwiers L.-H."/>
            <person name="Turgeon B."/>
            <person name="Goodwin S."/>
            <person name="Spatafora J."/>
            <person name="Crous P."/>
            <person name="Grigoriev I."/>
        </authorList>
    </citation>
    <scope>NUCLEOTIDE SEQUENCE</scope>
    <source>
        <strain evidence="5">CBS 125425</strain>
    </source>
</reference>
<evidence type="ECO:0000313" key="5">
    <source>
        <dbReference type="EMBL" id="KAF2739542.1"/>
    </source>
</evidence>
<evidence type="ECO:0000259" key="4">
    <source>
        <dbReference type="PROSITE" id="PS50048"/>
    </source>
</evidence>
<dbReference type="CDD" id="cd12148">
    <property type="entry name" value="fungal_TF_MHR"/>
    <property type="match status" value="1"/>
</dbReference>
<comment type="caution">
    <text evidence="5">The sequence shown here is derived from an EMBL/GenBank/DDBJ whole genome shotgun (WGS) entry which is preliminary data.</text>
</comment>
<dbReference type="PROSITE" id="PS00463">
    <property type="entry name" value="ZN2_CY6_FUNGAL_1"/>
    <property type="match status" value="1"/>
</dbReference>
<organism evidence="5 6">
    <name type="scientific">Polyplosphaeria fusca</name>
    <dbReference type="NCBI Taxonomy" id="682080"/>
    <lineage>
        <taxon>Eukaryota</taxon>
        <taxon>Fungi</taxon>
        <taxon>Dikarya</taxon>
        <taxon>Ascomycota</taxon>
        <taxon>Pezizomycotina</taxon>
        <taxon>Dothideomycetes</taxon>
        <taxon>Pleosporomycetidae</taxon>
        <taxon>Pleosporales</taxon>
        <taxon>Tetraplosphaeriaceae</taxon>
        <taxon>Polyplosphaeria</taxon>
    </lineage>
</organism>
<protein>
    <submittedName>
        <fullName evidence="5">C6 transcription factor-like protein</fullName>
    </submittedName>
</protein>
<dbReference type="SMART" id="SM00906">
    <property type="entry name" value="Fungal_trans"/>
    <property type="match status" value="1"/>
</dbReference>
<dbReference type="GO" id="GO:0005634">
    <property type="term" value="C:nucleus"/>
    <property type="evidence" value="ECO:0007669"/>
    <property type="project" value="TreeGrafter"/>
</dbReference>
<name>A0A9P4V4G8_9PLEO</name>
<dbReference type="Proteomes" id="UP000799444">
    <property type="component" value="Unassembled WGS sequence"/>
</dbReference>
<dbReference type="GO" id="GO:0001080">
    <property type="term" value="P:nitrogen catabolite activation of transcription from RNA polymerase II promoter"/>
    <property type="evidence" value="ECO:0007669"/>
    <property type="project" value="TreeGrafter"/>
</dbReference>
<dbReference type="Gene3D" id="4.10.240.10">
    <property type="entry name" value="Zn(2)-C6 fungal-type DNA-binding domain"/>
    <property type="match status" value="1"/>
</dbReference>
<dbReference type="PANTHER" id="PTHR31668">
    <property type="entry name" value="GLUCOSE TRANSPORT TRANSCRIPTION REGULATOR RGT1-RELATED-RELATED"/>
    <property type="match status" value="1"/>
</dbReference>
<feature type="domain" description="Zn(2)-C6 fungal-type" evidence="4">
    <location>
        <begin position="20"/>
        <end position="52"/>
    </location>
</feature>
<sequence>MAASTSSIQNRPYRSHRVPACSRCRSRKIRCHIDIPNQPCLSCRQRQLKCLYLVDAPAANADSGEQQSKRRRLTPGHGNLPPPVLHKTGTDPSASVLLPPHLAEDVEILQRHISLHEQPSGETPGRYQTLYSDASNPIVYLSVPRFRAGLRPENSVGMQQLEIIEQILGPFKSAVIDLYFEQVHPHFPLLDDDTRFNIRQGLSEKVPKNLACVIYAIGIIYWRKSDILKLHPMPDAHYIWNKAISSVLEDFLSPSMSTIQAASLDQIGRPSVSLVGNVTLCGRTVALAQTFGLHRDCSEWKISDNEKSVRLRLWWGVLINDYWASVAYGIPPRVVFGFYDVPRPRVETVFLPSKASPAEKCATICFIHLCALTELLGDILPLVYHVKPEPIELEKSVQQLKNALAKLESELPEWLPLPHQTGTSNLWLCFLSIRLLLSRVALRASILLRDPDLQTARMDDLCASTVAVIDFVLFLGEYQFLDFWLPYAAHLLVLAVSVSLRCAVEARNVEERNSSISRLERLMSHLERAREDHDWDIANYCLERHSESISKLSLLAAQSPQPEAPGGNTKDNVVDEYSALEDNTFLLSDMLDPNSFDFSWEALWDTASGMPTFCNE</sequence>
<dbReference type="GO" id="GO:0000981">
    <property type="term" value="F:DNA-binding transcription factor activity, RNA polymerase II-specific"/>
    <property type="evidence" value="ECO:0007669"/>
    <property type="project" value="InterPro"/>
</dbReference>
<keyword evidence="1" id="KW-0479">Metal-binding</keyword>
<dbReference type="InterPro" id="IPR036864">
    <property type="entry name" value="Zn2-C6_fun-type_DNA-bd_sf"/>
</dbReference>
<dbReference type="SMART" id="SM00066">
    <property type="entry name" value="GAL4"/>
    <property type="match status" value="1"/>
</dbReference>
<keyword evidence="6" id="KW-1185">Reference proteome</keyword>
<dbReference type="InterPro" id="IPR007219">
    <property type="entry name" value="XnlR_reg_dom"/>
</dbReference>
<gene>
    <name evidence="5" type="ORF">EJ04DRAFT_426964</name>
</gene>
<dbReference type="CDD" id="cd00067">
    <property type="entry name" value="GAL4"/>
    <property type="match status" value="1"/>
</dbReference>
<dbReference type="InterPro" id="IPR001138">
    <property type="entry name" value="Zn2Cys6_DnaBD"/>
</dbReference>
<dbReference type="PROSITE" id="PS50048">
    <property type="entry name" value="ZN2_CY6_FUNGAL_2"/>
    <property type="match status" value="1"/>
</dbReference>
<evidence type="ECO:0000256" key="3">
    <source>
        <dbReference type="SAM" id="MobiDB-lite"/>
    </source>
</evidence>
<accession>A0A9P4V4G8</accession>
<dbReference type="InterPro" id="IPR050797">
    <property type="entry name" value="Carb_Metab_Trans_Reg"/>
</dbReference>
<keyword evidence="2" id="KW-0539">Nucleus</keyword>
<evidence type="ECO:0000256" key="1">
    <source>
        <dbReference type="ARBA" id="ARBA00022723"/>
    </source>
</evidence>
<dbReference type="AlphaFoldDB" id="A0A9P4V4G8"/>
<dbReference type="Pfam" id="PF04082">
    <property type="entry name" value="Fungal_trans"/>
    <property type="match status" value="1"/>
</dbReference>
<dbReference type="SUPFAM" id="SSF57701">
    <property type="entry name" value="Zn2/Cys6 DNA-binding domain"/>
    <property type="match status" value="1"/>
</dbReference>
<evidence type="ECO:0000313" key="6">
    <source>
        <dbReference type="Proteomes" id="UP000799444"/>
    </source>
</evidence>
<feature type="region of interest" description="Disordered" evidence="3">
    <location>
        <begin position="61"/>
        <end position="93"/>
    </location>
</feature>